<keyword evidence="5" id="KW-0813">Transport</keyword>
<accession>A0AAD9G862</accession>
<keyword evidence="15" id="KW-1185">Reference proteome</keyword>
<dbReference type="Pfam" id="PF03083">
    <property type="entry name" value="MtN3_slv"/>
    <property type="match status" value="1"/>
</dbReference>
<keyword evidence="7 14" id="KW-0762">Sugar transport</keyword>
<proteinExistence type="inferred from homology"/>
<dbReference type="GO" id="GO:0000139">
    <property type="term" value="C:Golgi membrane"/>
    <property type="evidence" value="ECO:0007669"/>
    <property type="project" value="UniProtKB-SubCell"/>
</dbReference>
<dbReference type="PANTHER" id="PTHR10791:SF30">
    <property type="entry name" value="SUGAR TRANSPORTER SWEET1"/>
    <property type="match status" value="1"/>
</dbReference>
<keyword evidence="11" id="KW-0333">Golgi apparatus</keyword>
<evidence type="ECO:0000256" key="3">
    <source>
        <dbReference type="ARBA" id="ARBA00007809"/>
    </source>
</evidence>
<dbReference type="InterPro" id="IPR004316">
    <property type="entry name" value="SWEET_rpt"/>
</dbReference>
<evidence type="ECO:0000256" key="10">
    <source>
        <dbReference type="ARBA" id="ARBA00022989"/>
    </source>
</evidence>
<keyword evidence="8 13" id="KW-0812">Transmembrane</keyword>
<protein>
    <recommendedName>
        <fullName evidence="4">Sugar transporter SWEET1</fullName>
    </recommendedName>
</protein>
<evidence type="ECO:0000256" key="7">
    <source>
        <dbReference type="ARBA" id="ARBA00022597"/>
    </source>
</evidence>
<dbReference type="AlphaFoldDB" id="A0AAD9G862"/>
<dbReference type="PANTHER" id="PTHR10791">
    <property type="entry name" value="RAG1-ACTIVATING PROTEIN 1"/>
    <property type="match status" value="1"/>
</dbReference>
<evidence type="ECO:0000256" key="4">
    <source>
        <dbReference type="ARBA" id="ARBA00021741"/>
    </source>
</evidence>
<feature type="transmembrane region" description="Helical" evidence="13">
    <location>
        <begin position="30"/>
        <end position="51"/>
    </location>
</feature>
<evidence type="ECO:0000313" key="14">
    <source>
        <dbReference type="EMBL" id="KAK1933686.1"/>
    </source>
</evidence>
<gene>
    <name evidence="14" type="ORF">P3T76_011900</name>
</gene>
<dbReference type="Gene3D" id="1.20.1280.290">
    <property type="match status" value="1"/>
</dbReference>
<name>A0AAD9G862_9STRA</name>
<evidence type="ECO:0000256" key="2">
    <source>
        <dbReference type="ARBA" id="ARBA00004653"/>
    </source>
</evidence>
<feature type="transmembrane region" description="Helical" evidence="13">
    <location>
        <begin position="156"/>
        <end position="178"/>
    </location>
</feature>
<keyword evidence="9" id="KW-0677">Repeat</keyword>
<keyword evidence="6" id="KW-1003">Cell membrane</keyword>
<comment type="similarity">
    <text evidence="3">Belongs to the SWEET sugar transporter family.</text>
</comment>
<feature type="transmembrane region" description="Helical" evidence="13">
    <location>
        <begin position="130"/>
        <end position="150"/>
    </location>
</feature>
<dbReference type="Proteomes" id="UP001259832">
    <property type="component" value="Unassembled WGS sequence"/>
</dbReference>
<evidence type="ECO:0000256" key="12">
    <source>
        <dbReference type="ARBA" id="ARBA00023136"/>
    </source>
</evidence>
<dbReference type="FunFam" id="1.20.1280.290:FF:000004">
    <property type="entry name" value="Sugar transporter SWEET"/>
    <property type="match status" value="1"/>
</dbReference>
<comment type="subcellular location">
    <subcellularLocation>
        <location evidence="1">Cell membrane</location>
        <topology evidence="1">Multi-pass membrane protein</topology>
    </subcellularLocation>
    <subcellularLocation>
        <location evidence="2">Golgi apparatus membrane</location>
        <topology evidence="2">Multi-pass membrane protein</topology>
    </subcellularLocation>
</comment>
<dbReference type="GO" id="GO:0051119">
    <property type="term" value="F:sugar transmembrane transporter activity"/>
    <property type="evidence" value="ECO:0007669"/>
    <property type="project" value="InterPro"/>
</dbReference>
<dbReference type="InterPro" id="IPR047664">
    <property type="entry name" value="SWEET"/>
</dbReference>
<evidence type="ECO:0000256" key="1">
    <source>
        <dbReference type="ARBA" id="ARBA00004651"/>
    </source>
</evidence>
<evidence type="ECO:0000256" key="9">
    <source>
        <dbReference type="ARBA" id="ARBA00022737"/>
    </source>
</evidence>
<sequence length="227" mass="24753">MVSSHLLLITPRLICFVCHSRTMYAYTTDSFFPLLVTQGFGEIVGILYIIVGAQRRGVFVCTNSTQSPLPFGVWLPVRFTLLGLWGVFGQTRSELGTSLGYIGCASSISMVSSPLATLKHVVSIKLSASFPINKCTMIFVSSALWTGAGIVDSDYFVAAINLVGVLLSCSQIIIYFMYRPGKYEIAEQLEGGKLSTLSPRGDTCNKVFVESPAYYKTMPSPLVSEKV</sequence>
<evidence type="ECO:0000256" key="6">
    <source>
        <dbReference type="ARBA" id="ARBA00022475"/>
    </source>
</evidence>
<comment type="caution">
    <text evidence="14">The sequence shown here is derived from an EMBL/GenBank/DDBJ whole genome shotgun (WGS) entry which is preliminary data.</text>
</comment>
<evidence type="ECO:0000256" key="11">
    <source>
        <dbReference type="ARBA" id="ARBA00023034"/>
    </source>
</evidence>
<organism evidence="14 15">
    <name type="scientific">Phytophthora citrophthora</name>
    <dbReference type="NCBI Taxonomy" id="4793"/>
    <lineage>
        <taxon>Eukaryota</taxon>
        <taxon>Sar</taxon>
        <taxon>Stramenopiles</taxon>
        <taxon>Oomycota</taxon>
        <taxon>Peronosporomycetes</taxon>
        <taxon>Peronosporales</taxon>
        <taxon>Peronosporaceae</taxon>
        <taxon>Phytophthora</taxon>
    </lineage>
</organism>
<keyword evidence="12 13" id="KW-0472">Membrane</keyword>
<evidence type="ECO:0000256" key="8">
    <source>
        <dbReference type="ARBA" id="ARBA00022692"/>
    </source>
</evidence>
<dbReference type="EMBL" id="JASMQC010000028">
    <property type="protein sequence ID" value="KAK1933686.1"/>
    <property type="molecule type" value="Genomic_DNA"/>
</dbReference>
<keyword evidence="10 13" id="KW-1133">Transmembrane helix</keyword>
<evidence type="ECO:0000313" key="15">
    <source>
        <dbReference type="Proteomes" id="UP001259832"/>
    </source>
</evidence>
<evidence type="ECO:0000256" key="5">
    <source>
        <dbReference type="ARBA" id="ARBA00022448"/>
    </source>
</evidence>
<evidence type="ECO:0000256" key="13">
    <source>
        <dbReference type="SAM" id="Phobius"/>
    </source>
</evidence>
<reference evidence="14" key="1">
    <citation type="submission" date="2023-08" db="EMBL/GenBank/DDBJ databases">
        <title>Reference Genome Resource for the Citrus Pathogen Phytophthora citrophthora.</title>
        <authorList>
            <person name="Moller H."/>
            <person name="Coetzee B."/>
            <person name="Rose L.J."/>
            <person name="Van Niekerk J.M."/>
        </authorList>
    </citation>
    <scope>NUCLEOTIDE SEQUENCE</scope>
    <source>
        <strain evidence="14">STE-U-9442</strain>
    </source>
</reference>
<dbReference type="GO" id="GO:0005886">
    <property type="term" value="C:plasma membrane"/>
    <property type="evidence" value="ECO:0007669"/>
    <property type="project" value="UniProtKB-SubCell"/>
</dbReference>